<evidence type="ECO:0000313" key="11">
    <source>
        <dbReference type="Proteomes" id="UP001549167"/>
    </source>
</evidence>
<keyword evidence="10" id="KW-0966">Cell projection</keyword>
<name>A0ABV2KS10_9BACI</name>
<evidence type="ECO:0000256" key="8">
    <source>
        <dbReference type="ARBA" id="ARBA00023143"/>
    </source>
</evidence>
<evidence type="ECO:0000256" key="7">
    <source>
        <dbReference type="ARBA" id="ARBA00023136"/>
    </source>
</evidence>
<dbReference type="RefSeq" id="WP_354218569.1">
    <property type="nucleotide sequence ID" value="NZ_JBEPMX010000001.1"/>
</dbReference>
<evidence type="ECO:0000256" key="6">
    <source>
        <dbReference type="ARBA" id="ARBA00022989"/>
    </source>
</evidence>
<keyword evidence="10" id="KW-0282">Flagellum</keyword>
<keyword evidence="11" id="KW-1185">Reference proteome</keyword>
<comment type="function">
    <text evidence="9">Role in flagellar biosynthesis.</text>
</comment>
<keyword evidence="8 9" id="KW-0975">Bacterial flagellum</keyword>
<feature type="transmembrane region" description="Helical" evidence="9">
    <location>
        <begin position="14"/>
        <end position="38"/>
    </location>
</feature>
<keyword evidence="6 9" id="KW-1133">Transmembrane helix</keyword>
<evidence type="ECO:0000256" key="9">
    <source>
        <dbReference type="RuleBase" id="RU364090"/>
    </source>
</evidence>
<evidence type="ECO:0000256" key="2">
    <source>
        <dbReference type="ARBA" id="ARBA00006156"/>
    </source>
</evidence>
<dbReference type="PRINTS" id="PR00952">
    <property type="entry name" value="TYPE3IMQPROT"/>
</dbReference>
<dbReference type="Proteomes" id="UP001549167">
    <property type="component" value="Unassembled WGS sequence"/>
</dbReference>
<accession>A0ABV2KS10</accession>
<dbReference type="PANTHER" id="PTHR34040:SF2">
    <property type="entry name" value="FLAGELLAR BIOSYNTHETIC PROTEIN FLIQ"/>
    <property type="match status" value="1"/>
</dbReference>
<evidence type="ECO:0000256" key="5">
    <source>
        <dbReference type="ARBA" id="ARBA00022692"/>
    </source>
</evidence>
<comment type="caution">
    <text evidence="10">The sequence shown here is derived from an EMBL/GenBank/DDBJ whole genome shotgun (WGS) entry which is preliminary data.</text>
</comment>
<dbReference type="EMBL" id="JBEPMX010000001">
    <property type="protein sequence ID" value="MET3682149.1"/>
    <property type="molecule type" value="Genomic_DNA"/>
</dbReference>
<reference evidence="10 11" key="1">
    <citation type="submission" date="2024-06" db="EMBL/GenBank/DDBJ databases">
        <title>Genomic Encyclopedia of Type Strains, Phase IV (KMG-IV): sequencing the most valuable type-strain genomes for metagenomic binning, comparative biology and taxonomic classification.</title>
        <authorList>
            <person name="Goeker M."/>
        </authorList>
    </citation>
    <scope>NUCLEOTIDE SEQUENCE [LARGE SCALE GENOMIC DNA]</scope>
    <source>
        <strain evidence="10 11">DSM 23520</strain>
    </source>
</reference>
<sequence>MTPEMVVALGERGVYTILLVVGPLLIIALAVGLAVAIFQATTQIQEQTLAFIPKIIAVFIAIVILGPWMLQRMIEFTVSIFNNIPQVIG</sequence>
<dbReference type="PANTHER" id="PTHR34040">
    <property type="entry name" value="FLAGELLAR BIOSYNTHETIC PROTEIN FLIQ"/>
    <property type="match status" value="1"/>
</dbReference>
<dbReference type="PIRSF" id="PIRSF004669">
    <property type="entry name" value="FliQ"/>
    <property type="match status" value="1"/>
</dbReference>
<keyword evidence="7 9" id="KW-0472">Membrane</keyword>
<keyword evidence="4 9" id="KW-1003">Cell membrane</keyword>
<evidence type="ECO:0000256" key="4">
    <source>
        <dbReference type="ARBA" id="ARBA00022475"/>
    </source>
</evidence>
<comment type="similarity">
    <text evidence="2 9">Belongs to the FliQ/MopD/SpaQ family.</text>
</comment>
<comment type="subcellular location">
    <subcellularLocation>
        <location evidence="1 9">Cell membrane</location>
        <topology evidence="1">Multi-pass membrane protein</topology>
    </subcellularLocation>
    <subcellularLocation>
        <location evidence="9">Bacterial flagellum basal body</location>
    </subcellularLocation>
</comment>
<organism evidence="10 11">
    <name type="scientific">Alkalibacillus flavidus</name>
    <dbReference type="NCBI Taxonomy" id="546021"/>
    <lineage>
        <taxon>Bacteria</taxon>
        <taxon>Bacillati</taxon>
        <taxon>Bacillota</taxon>
        <taxon>Bacilli</taxon>
        <taxon>Bacillales</taxon>
        <taxon>Bacillaceae</taxon>
        <taxon>Alkalibacillus</taxon>
    </lineage>
</organism>
<proteinExistence type="inferred from homology"/>
<feature type="transmembrane region" description="Helical" evidence="9">
    <location>
        <begin position="50"/>
        <end position="70"/>
    </location>
</feature>
<keyword evidence="5 9" id="KW-0812">Transmembrane</keyword>
<evidence type="ECO:0000256" key="1">
    <source>
        <dbReference type="ARBA" id="ARBA00004651"/>
    </source>
</evidence>
<protein>
    <recommendedName>
        <fullName evidence="3 9">Flagellar biosynthetic protein FliQ</fullName>
    </recommendedName>
</protein>
<dbReference type="Pfam" id="PF01313">
    <property type="entry name" value="Bac_export_3"/>
    <property type="match status" value="1"/>
</dbReference>
<evidence type="ECO:0000313" key="10">
    <source>
        <dbReference type="EMBL" id="MET3682149.1"/>
    </source>
</evidence>
<evidence type="ECO:0000256" key="3">
    <source>
        <dbReference type="ARBA" id="ARBA00021718"/>
    </source>
</evidence>
<gene>
    <name evidence="9" type="primary">fliQ</name>
    <name evidence="10" type="ORF">ABID56_000228</name>
</gene>
<dbReference type="NCBIfam" id="TIGR01402">
    <property type="entry name" value="fliQ"/>
    <property type="match status" value="1"/>
</dbReference>
<dbReference type="InterPro" id="IPR002191">
    <property type="entry name" value="Bac_export_3"/>
</dbReference>
<keyword evidence="10" id="KW-0969">Cilium</keyword>
<dbReference type="InterPro" id="IPR006305">
    <property type="entry name" value="FliQ"/>
</dbReference>